<name>A0A9D1LBA3_9FIRM</name>
<dbReference type="EMBL" id="DVMU01000030">
    <property type="protein sequence ID" value="HIU33175.1"/>
    <property type="molecule type" value="Genomic_DNA"/>
</dbReference>
<comment type="caution">
    <text evidence="2">The sequence shown here is derived from an EMBL/GenBank/DDBJ whole genome shotgun (WGS) entry which is preliminary data.</text>
</comment>
<keyword evidence="2" id="KW-0378">Hydrolase</keyword>
<dbReference type="Gene3D" id="3.40.50.1820">
    <property type="entry name" value="alpha/beta hydrolase"/>
    <property type="match status" value="1"/>
</dbReference>
<dbReference type="Proteomes" id="UP000824072">
    <property type="component" value="Unassembled WGS sequence"/>
</dbReference>
<accession>A0A9D1LBA3</accession>
<dbReference type="SUPFAM" id="SSF53474">
    <property type="entry name" value="alpha/beta-Hydrolases"/>
    <property type="match status" value="1"/>
</dbReference>
<organism evidence="2 3">
    <name type="scientific">Candidatus Pullichristensenella excrementigallinarum</name>
    <dbReference type="NCBI Taxonomy" id="2840907"/>
    <lineage>
        <taxon>Bacteria</taxon>
        <taxon>Bacillati</taxon>
        <taxon>Bacillota</taxon>
        <taxon>Clostridia</taxon>
        <taxon>Candidatus Pullichristensenella</taxon>
    </lineage>
</organism>
<gene>
    <name evidence="2" type="ORF">IAB02_01300</name>
</gene>
<dbReference type="PANTHER" id="PTHR11614">
    <property type="entry name" value="PHOSPHOLIPASE-RELATED"/>
    <property type="match status" value="1"/>
</dbReference>
<dbReference type="Pfam" id="PF12146">
    <property type="entry name" value="Hydrolase_4"/>
    <property type="match status" value="1"/>
</dbReference>
<dbReference type="GO" id="GO:0016787">
    <property type="term" value="F:hydrolase activity"/>
    <property type="evidence" value="ECO:0007669"/>
    <property type="project" value="UniProtKB-KW"/>
</dbReference>
<protein>
    <submittedName>
        <fullName evidence="2">Alpha/beta fold hydrolase</fullName>
    </submittedName>
</protein>
<evidence type="ECO:0000259" key="1">
    <source>
        <dbReference type="Pfam" id="PF12146"/>
    </source>
</evidence>
<dbReference type="AlphaFoldDB" id="A0A9D1LBA3"/>
<proteinExistence type="predicted"/>
<dbReference type="InterPro" id="IPR022742">
    <property type="entry name" value="Hydrolase_4"/>
</dbReference>
<dbReference type="InterPro" id="IPR029058">
    <property type="entry name" value="AB_hydrolase_fold"/>
</dbReference>
<feature type="domain" description="Serine aminopeptidase S33" evidence="1">
    <location>
        <begin position="28"/>
        <end position="286"/>
    </location>
</feature>
<sequence>MKTESIVLISARDALPLETLVAYPDNTARGVVQISHGMCEHKERYIPFLEFLTENDYAVILHDHRGHGAAALARGDLGYFGKDGANALVDDLHQVTLEAKKRFPGIPVYLFGHSMGSLAARAYLLKYEKELSGAFVCGSPAYNPGVHFGIGLARLLSACKGEKSRGKLLKILAFGPYYRAFPQSKCSWICSDPEVVRAYEASRLCNFTFTNNGFLALFELMKLAYRTSPPTSCPDLPIHFLSGAQDPCMGGEKGFEKAVNCMLRRGYTRVSGRVYENMRHEILNERGKAQVFSDVLAILRNWEAER</sequence>
<evidence type="ECO:0000313" key="2">
    <source>
        <dbReference type="EMBL" id="HIU33175.1"/>
    </source>
</evidence>
<reference evidence="2" key="2">
    <citation type="journal article" date="2021" name="PeerJ">
        <title>Extensive microbial diversity within the chicken gut microbiome revealed by metagenomics and culture.</title>
        <authorList>
            <person name="Gilroy R."/>
            <person name="Ravi A."/>
            <person name="Getino M."/>
            <person name="Pursley I."/>
            <person name="Horton D.L."/>
            <person name="Alikhan N.F."/>
            <person name="Baker D."/>
            <person name="Gharbi K."/>
            <person name="Hall N."/>
            <person name="Watson M."/>
            <person name="Adriaenssens E.M."/>
            <person name="Foster-Nyarko E."/>
            <person name="Jarju S."/>
            <person name="Secka A."/>
            <person name="Antonio M."/>
            <person name="Oren A."/>
            <person name="Chaudhuri R.R."/>
            <person name="La Ragione R."/>
            <person name="Hildebrand F."/>
            <person name="Pallen M.J."/>
        </authorList>
    </citation>
    <scope>NUCLEOTIDE SEQUENCE</scope>
    <source>
        <strain evidence="2">ChiHcec3-11533</strain>
    </source>
</reference>
<reference evidence="2" key="1">
    <citation type="submission" date="2020-10" db="EMBL/GenBank/DDBJ databases">
        <authorList>
            <person name="Gilroy R."/>
        </authorList>
    </citation>
    <scope>NUCLEOTIDE SEQUENCE</scope>
    <source>
        <strain evidence="2">ChiHcec3-11533</strain>
    </source>
</reference>
<dbReference type="InterPro" id="IPR051044">
    <property type="entry name" value="MAG_DAG_Lipase"/>
</dbReference>
<evidence type="ECO:0000313" key="3">
    <source>
        <dbReference type="Proteomes" id="UP000824072"/>
    </source>
</evidence>